<dbReference type="InterPro" id="IPR008280">
    <property type="entry name" value="Tub_FtsZ_C"/>
</dbReference>
<dbReference type="InterPro" id="IPR018316">
    <property type="entry name" value="Tubulin/FtsZ_2-layer-sand-dom"/>
</dbReference>
<dbReference type="SUPFAM" id="SSF55307">
    <property type="entry name" value="Tubulin C-terminal domain-like"/>
    <property type="match status" value="1"/>
</dbReference>
<dbReference type="Gene3D" id="3.80.10.10">
    <property type="entry name" value="Ribonuclease Inhibitor"/>
    <property type="match status" value="1"/>
</dbReference>
<proteinExistence type="inferred from homology"/>
<dbReference type="InterPro" id="IPR023123">
    <property type="entry name" value="Tubulin_C"/>
</dbReference>
<evidence type="ECO:0000256" key="8">
    <source>
        <dbReference type="ARBA" id="ARBA00023134"/>
    </source>
</evidence>
<dbReference type="InterPro" id="IPR025875">
    <property type="entry name" value="Leu-rich_rpt_4"/>
</dbReference>
<dbReference type="FunFam" id="3.30.1330.20:FF:000001">
    <property type="entry name" value="Tubulin alpha chain"/>
    <property type="match status" value="1"/>
</dbReference>
<reference evidence="14 15" key="1">
    <citation type="journal article" date="2019" name="Philos. Trans. R. Soc. Lond., B, Biol. Sci.">
        <title>Ant behaviour and brain gene expression of defending hosts depend on the ecological success of the intruding social parasite.</title>
        <authorList>
            <person name="Kaur R."/>
            <person name="Stoldt M."/>
            <person name="Jongepier E."/>
            <person name="Feldmeyer B."/>
            <person name="Menzel F."/>
            <person name="Bornberg-Bauer E."/>
            <person name="Foitzik S."/>
        </authorList>
    </citation>
    <scope>NUCLEOTIDE SEQUENCE [LARGE SCALE GENOMIC DNA]</scope>
    <source>
        <tissue evidence="14">Whole body</tissue>
    </source>
</reference>
<comment type="catalytic activity">
    <reaction evidence="10">
        <text>GTP + H2O = GDP + phosphate + H(+)</text>
        <dbReference type="Rhea" id="RHEA:19669"/>
        <dbReference type="ChEBI" id="CHEBI:15377"/>
        <dbReference type="ChEBI" id="CHEBI:15378"/>
        <dbReference type="ChEBI" id="CHEBI:37565"/>
        <dbReference type="ChEBI" id="CHEBI:43474"/>
        <dbReference type="ChEBI" id="CHEBI:58189"/>
    </reaction>
    <physiologicalReaction direction="left-to-right" evidence="10">
        <dbReference type="Rhea" id="RHEA:19670"/>
    </physiologicalReaction>
</comment>
<dbReference type="GO" id="GO:0007017">
    <property type="term" value="P:microtubule-based process"/>
    <property type="evidence" value="ECO:0007669"/>
    <property type="project" value="InterPro"/>
</dbReference>
<dbReference type="InterPro" id="IPR017975">
    <property type="entry name" value="Tubulin_CS"/>
</dbReference>
<dbReference type="FunFam" id="3.80.10.10:FF:000034">
    <property type="entry name" value="Ras suppressor protein 1"/>
    <property type="match status" value="1"/>
</dbReference>
<dbReference type="InterPro" id="IPR036525">
    <property type="entry name" value="Tubulin/FtsZ_GTPase_sf"/>
</dbReference>
<dbReference type="AlphaFoldDB" id="A0A4S2K8S5"/>
<feature type="domain" description="Tubulin/FtsZ 2-layer sandwich" evidence="13">
    <location>
        <begin position="434"/>
        <end position="579"/>
    </location>
</feature>
<dbReference type="GO" id="GO:0016787">
    <property type="term" value="F:hydrolase activity"/>
    <property type="evidence" value="ECO:0007669"/>
    <property type="project" value="UniProtKB-KW"/>
</dbReference>
<dbReference type="SMART" id="SM00865">
    <property type="entry name" value="Tubulin_C"/>
    <property type="match status" value="1"/>
</dbReference>
<dbReference type="SMART" id="SM00369">
    <property type="entry name" value="LRR_TYP"/>
    <property type="match status" value="5"/>
</dbReference>
<dbReference type="SUPFAM" id="SSF52490">
    <property type="entry name" value="Tubulin nucleotide-binding domain-like"/>
    <property type="match status" value="1"/>
</dbReference>
<dbReference type="Pfam" id="PF12799">
    <property type="entry name" value="LRR_4"/>
    <property type="match status" value="1"/>
</dbReference>
<keyword evidence="8" id="KW-0342">GTP-binding</keyword>
<evidence type="ECO:0000256" key="1">
    <source>
        <dbReference type="ARBA" id="ARBA00009636"/>
    </source>
</evidence>
<evidence type="ECO:0000259" key="13">
    <source>
        <dbReference type="SMART" id="SM00865"/>
    </source>
</evidence>
<evidence type="ECO:0000256" key="9">
    <source>
        <dbReference type="ARBA" id="ARBA00034296"/>
    </source>
</evidence>
<feature type="domain" description="Tubulin/FtsZ GTPase" evidence="12">
    <location>
        <begin position="235"/>
        <end position="432"/>
    </location>
</feature>
<dbReference type="PRINTS" id="PR01162">
    <property type="entry name" value="ALPHATUBULIN"/>
</dbReference>
<keyword evidence="5" id="KW-0547">Nucleotide-binding</keyword>
<name>A0A4S2K8S5_9HYME</name>
<feature type="coiled-coil region" evidence="11">
    <location>
        <begin position="598"/>
        <end position="625"/>
    </location>
</feature>
<dbReference type="Pfam" id="PF03953">
    <property type="entry name" value="Tubulin_C"/>
    <property type="match status" value="1"/>
</dbReference>
<dbReference type="InterPro" id="IPR002452">
    <property type="entry name" value="Alpha_tubulin"/>
</dbReference>
<dbReference type="InterPro" id="IPR003008">
    <property type="entry name" value="Tubulin_FtsZ_GTPase"/>
</dbReference>
<evidence type="ECO:0000256" key="5">
    <source>
        <dbReference type="ARBA" id="ARBA00022741"/>
    </source>
</evidence>
<dbReference type="Pfam" id="PF00091">
    <property type="entry name" value="Tubulin"/>
    <property type="match status" value="1"/>
</dbReference>
<dbReference type="Proteomes" id="UP000310200">
    <property type="component" value="Unassembled WGS sequence"/>
</dbReference>
<dbReference type="PROSITE" id="PS00227">
    <property type="entry name" value="TUBULIN"/>
    <property type="match status" value="1"/>
</dbReference>
<dbReference type="PRINTS" id="PR01161">
    <property type="entry name" value="TUBULIN"/>
</dbReference>
<keyword evidence="3" id="KW-0493">Microtubule</keyword>
<comment type="similarity">
    <text evidence="1">Belongs to the tubulin family.</text>
</comment>
<dbReference type="CDD" id="cd02186">
    <property type="entry name" value="alpha_tubulin"/>
    <property type="match status" value="1"/>
</dbReference>
<evidence type="ECO:0000256" key="2">
    <source>
        <dbReference type="ARBA" id="ARBA00022614"/>
    </source>
</evidence>
<organism evidence="14 15">
    <name type="scientific">Temnothorax longispinosus</name>
    <dbReference type="NCBI Taxonomy" id="300112"/>
    <lineage>
        <taxon>Eukaryota</taxon>
        <taxon>Metazoa</taxon>
        <taxon>Ecdysozoa</taxon>
        <taxon>Arthropoda</taxon>
        <taxon>Hexapoda</taxon>
        <taxon>Insecta</taxon>
        <taxon>Pterygota</taxon>
        <taxon>Neoptera</taxon>
        <taxon>Endopterygota</taxon>
        <taxon>Hymenoptera</taxon>
        <taxon>Apocrita</taxon>
        <taxon>Aculeata</taxon>
        <taxon>Formicoidea</taxon>
        <taxon>Formicidae</taxon>
        <taxon>Myrmicinae</taxon>
        <taxon>Temnothorax</taxon>
    </lineage>
</organism>
<dbReference type="Gene3D" id="3.30.1330.20">
    <property type="entry name" value="Tubulin/FtsZ, C-terminal domain"/>
    <property type="match status" value="1"/>
</dbReference>
<keyword evidence="4" id="KW-0677">Repeat</keyword>
<dbReference type="InterPro" id="IPR000217">
    <property type="entry name" value="Tubulin"/>
</dbReference>
<dbReference type="EMBL" id="QBLH01003067">
    <property type="protein sequence ID" value="TGZ45765.1"/>
    <property type="molecule type" value="Genomic_DNA"/>
</dbReference>
<protein>
    <submittedName>
        <fullName evidence="14">Tubulin alpha chain</fullName>
    </submittedName>
</protein>
<dbReference type="InterPro" id="IPR001611">
    <property type="entry name" value="Leu-rich_rpt"/>
</dbReference>
<dbReference type="Pfam" id="PF23598">
    <property type="entry name" value="LRR_14"/>
    <property type="match status" value="1"/>
</dbReference>
<evidence type="ECO:0000313" key="14">
    <source>
        <dbReference type="EMBL" id="TGZ45765.1"/>
    </source>
</evidence>
<gene>
    <name evidence="14" type="ORF">DBV15_09442</name>
</gene>
<evidence type="ECO:0000259" key="12">
    <source>
        <dbReference type="SMART" id="SM00864"/>
    </source>
</evidence>
<dbReference type="STRING" id="300112.A0A4S2K8S5"/>
<keyword evidence="6" id="KW-0378">Hydrolase</keyword>
<dbReference type="GO" id="GO:0005200">
    <property type="term" value="F:structural constituent of cytoskeleton"/>
    <property type="evidence" value="ECO:0007669"/>
    <property type="project" value="InterPro"/>
</dbReference>
<dbReference type="GO" id="GO:0005737">
    <property type="term" value="C:cytoplasm"/>
    <property type="evidence" value="ECO:0007669"/>
    <property type="project" value="UniProtKB-ARBA"/>
</dbReference>
<evidence type="ECO:0000256" key="6">
    <source>
        <dbReference type="ARBA" id="ARBA00022801"/>
    </source>
</evidence>
<keyword evidence="2" id="KW-0433">Leucine-rich repeat</keyword>
<dbReference type="GO" id="GO:0005525">
    <property type="term" value="F:GTP binding"/>
    <property type="evidence" value="ECO:0007669"/>
    <property type="project" value="UniProtKB-KW"/>
</dbReference>
<dbReference type="FunFam" id="3.40.50.1440:FF:000002">
    <property type="entry name" value="Tubulin alpha chain"/>
    <property type="match status" value="1"/>
</dbReference>
<evidence type="ECO:0000256" key="10">
    <source>
        <dbReference type="ARBA" id="ARBA00049117"/>
    </source>
</evidence>
<dbReference type="InterPro" id="IPR055414">
    <property type="entry name" value="LRR_R13L4/SHOC2-like"/>
</dbReference>
<dbReference type="Gene3D" id="1.10.287.600">
    <property type="entry name" value="Helix hairpin bin"/>
    <property type="match status" value="1"/>
</dbReference>
<accession>A0A4S2K8S5</accession>
<comment type="caution">
    <text evidence="14">The sequence shown here is derived from an EMBL/GenBank/DDBJ whole genome shotgun (WGS) entry which is preliminary data.</text>
</comment>
<keyword evidence="11" id="KW-0175">Coiled coil</keyword>
<sequence length="635" mass="70845">MNQTAPVSCIPAGKMSKAKKVLDEAREIQNPELDLADKGIATFEEMPGLPVPPGLANLVNLEILNLFNNHITELPISLSQMPKLRILNVGMNRLDVLPRGFGAFPVLEVLDLTYNNLSEKNLPGNFFMMETLRALYLADNDFEYLPPEIGQLKNLQILVLRENDLIELPKEIGELTRLRELHIQGNRLTREVLSIHIGQGGVQMGNACWELYCLEHGIQPDGMLPPQTCASDEGFQTFFSETGGGKYVPRAVFLDLEPTVIDEVRTGTYHQLFHPEQLISGKEDAANNYARGHYTLGKEIIDLVLDRIRKIADMCAGLQGFLIFHAFGGGTGSGFASLLMDRLSMDYGKKAKLEFAIYPSPQISTAVVEPYNAILTTHTTLENSDCAFLVDNEAIYDICRRNLDIERPTYTNLNRLIGQIVSSITASLRFDGALNIDLTEFQTNLVPYPRIHFPLATYAPIVSIEKAYHEQLTVMELTSACFEPAMQMVKCDPRRGKYMACCLLYRGDVVPKDVNASIATIKTKRTIQFVDWCPTGFKVGINYQPPTVVPGGDLAKVQRAMAMLANTTAIAEAWGRLNHSLRMICPHSQIVIIRYVGENMEENEFNEAREDLAALEKDYHEVATDSLDIGGEEEI</sequence>
<evidence type="ECO:0000256" key="4">
    <source>
        <dbReference type="ARBA" id="ARBA00022737"/>
    </source>
</evidence>
<comment type="function">
    <text evidence="9">Tubulin is the major constituent of microtubules, a cylinder consisting of laterally associated linear protofilaments composed of alpha- and beta-tubulin heterodimers. Microtubules grow by the addition of GTP-tubulin dimers to the microtubule end, where a stabilizing cap forms. Below the cap, tubulin dimers are in GDP-bound state, owing to GTPase activity of alpha-tubulin.</text>
</comment>
<evidence type="ECO:0000256" key="7">
    <source>
        <dbReference type="ARBA" id="ARBA00022990"/>
    </source>
</evidence>
<evidence type="ECO:0000256" key="11">
    <source>
        <dbReference type="SAM" id="Coils"/>
    </source>
</evidence>
<dbReference type="GO" id="GO:0005874">
    <property type="term" value="C:microtubule"/>
    <property type="evidence" value="ECO:0007669"/>
    <property type="project" value="UniProtKB-KW"/>
</dbReference>
<evidence type="ECO:0000313" key="15">
    <source>
        <dbReference type="Proteomes" id="UP000310200"/>
    </source>
</evidence>
<evidence type="ECO:0000256" key="3">
    <source>
        <dbReference type="ARBA" id="ARBA00022701"/>
    </source>
</evidence>
<dbReference type="SMART" id="SM00864">
    <property type="entry name" value="Tubulin"/>
    <property type="match status" value="1"/>
</dbReference>
<dbReference type="PANTHER" id="PTHR11588">
    <property type="entry name" value="TUBULIN"/>
    <property type="match status" value="1"/>
</dbReference>
<dbReference type="PROSITE" id="PS51450">
    <property type="entry name" value="LRR"/>
    <property type="match status" value="1"/>
</dbReference>
<keyword evidence="7" id="KW-0007">Acetylation</keyword>
<dbReference type="InterPro" id="IPR003591">
    <property type="entry name" value="Leu-rich_rpt_typical-subtyp"/>
</dbReference>
<dbReference type="SUPFAM" id="SSF52058">
    <property type="entry name" value="L domain-like"/>
    <property type="match status" value="1"/>
</dbReference>
<dbReference type="Gene3D" id="3.40.50.1440">
    <property type="entry name" value="Tubulin/FtsZ, GTPase domain"/>
    <property type="match status" value="1"/>
</dbReference>
<dbReference type="InterPro" id="IPR032675">
    <property type="entry name" value="LRR_dom_sf"/>
</dbReference>
<dbReference type="InterPro" id="IPR037103">
    <property type="entry name" value="Tubulin/FtsZ-like_C"/>
</dbReference>
<keyword evidence="15" id="KW-1185">Reference proteome</keyword>